<keyword evidence="3 6" id="KW-0812">Transmembrane</keyword>
<protein>
    <submittedName>
        <fullName evidence="7">MFS transporter</fullName>
    </submittedName>
</protein>
<dbReference type="SUPFAM" id="SSF103473">
    <property type="entry name" value="MFS general substrate transporter"/>
    <property type="match status" value="1"/>
</dbReference>
<dbReference type="PANTHER" id="PTHR23513:SF6">
    <property type="entry name" value="MAJOR FACILITATOR SUPERFAMILY ASSOCIATED DOMAIN-CONTAINING PROTEIN"/>
    <property type="match status" value="1"/>
</dbReference>
<accession>A0ABV8LPP5</accession>
<evidence type="ECO:0000313" key="8">
    <source>
        <dbReference type="Proteomes" id="UP001595816"/>
    </source>
</evidence>
<evidence type="ECO:0000256" key="4">
    <source>
        <dbReference type="ARBA" id="ARBA00022989"/>
    </source>
</evidence>
<dbReference type="InterPro" id="IPR011701">
    <property type="entry name" value="MFS"/>
</dbReference>
<dbReference type="Pfam" id="PF07690">
    <property type="entry name" value="MFS_1"/>
    <property type="match status" value="1"/>
</dbReference>
<gene>
    <name evidence="7" type="ORF">ACFOZ4_18010</name>
</gene>
<keyword evidence="4 6" id="KW-1133">Transmembrane helix</keyword>
<dbReference type="RefSeq" id="WP_253753103.1">
    <property type="nucleotide sequence ID" value="NZ_JAMZDZ010000001.1"/>
</dbReference>
<feature type="transmembrane region" description="Helical" evidence="6">
    <location>
        <begin position="301"/>
        <end position="319"/>
    </location>
</feature>
<dbReference type="PANTHER" id="PTHR23513">
    <property type="entry name" value="INTEGRAL MEMBRANE EFFLUX PROTEIN-RELATED"/>
    <property type="match status" value="1"/>
</dbReference>
<dbReference type="Proteomes" id="UP001595816">
    <property type="component" value="Unassembled WGS sequence"/>
</dbReference>
<dbReference type="EMBL" id="JBHSAY010000009">
    <property type="protein sequence ID" value="MFC4132508.1"/>
    <property type="molecule type" value="Genomic_DNA"/>
</dbReference>
<name>A0ABV8LPP5_9ACTN</name>
<feature type="transmembrane region" description="Helical" evidence="6">
    <location>
        <begin position="58"/>
        <end position="78"/>
    </location>
</feature>
<evidence type="ECO:0000256" key="6">
    <source>
        <dbReference type="SAM" id="Phobius"/>
    </source>
</evidence>
<sequence>MITGTLVSPETVDDETSGRWRRDFRWRWAAQSASEAGSAVGYSALPIVAVLVLNASDFRVSLLSVLSSVVSAILAVPLGPWIEYHRKRPIMIGADVLRFVAVGSIPVSAYFGWLTYWQLCAVAITQMAALLAFNAASTADLRTLVPAAFRAEANSRFETTLWTAYTLGPPVGGVLISALGAAASMVVNAVSFLASAFGVSRVRTPEPPPPQRAHDQRWSRDLVAGWRYILDHRGLAALFWNSLLFGGCIMGTSPLITVFMVRDLGFEPWQYGVSFGLSGIAGIAGSLLVKPILARFSQHHVLLITGVGRNLWLGLIPFATTGTSGFVLITVSEFLLLLFVGVFNPTFATYRMNATDDQHMSRVAVAWSISTKIAQPIFIAAAGALAAATSARTVLIVYSVLLIASSVLLPWRGDQPGVRR</sequence>
<feature type="transmembrane region" description="Helical" evidence="6">
    <location>
        <begin position="393"/>
        <end position="411"/>
    </location>
</feature>
<feature type="transmembrane region" description="Helical" evidence="6">
    <location>
        <begin position="235"/>
        <end position="257"/>
    </location>
</feature>
<feature type="transmembrane region" description="Helical" evidence="6">
    <location>
        <begin position="28"/>
        <end position="52"/>
    </location>
</feature>
<proteinExistence type="predicted"/>
<evidence type="ECO:0000256" key="2">
    <source>
        <dbReference type="ARBA" id="ARBA00022475"/>
    </source>
</evidence>
<reference evidence="8" key="1">
    <citation type="journal article" date="2019" name="Int. J. Syst. Evol. Microbiol.">
        <title>The Global Catalogue of Microorganisms (GCM) 10K type strain sequencing project: providing services to taxonomists for standard genome sequencing and annotation.</title>
        <authorList>
            <consortium name="The Broad Institute Genomics Platform"/>
            <consortium name="The Broad Institute Genome Sequencing Center for Infectious Disease"/>
            <person name="Wu L."/>
            <person name="Ma J."/>
        </authorList>
    </citation>
    <scope>NUCLEOTIDE SEQUENCE [LARGE SCALE GENOMIC DNA]</scope>
    <source>
        <strain evidence="8">CGMCC 4.7289</strain>
    </source>
</reference>
<keyword evidence="2" id="KW-1003">Cell membrane</keyword>
<dbReference type="Gene3D" id="1.20.1250.20">
    <property type="entry name" value="MFS general substrate transporter like domains"/>
    <property type="match status" value="1"/>
</dbReference>
<dbReference type="InterPro" id="IPR036259">
    <property type="entry name" value="MFS_trans_sf"/>
</dbReference>
<organism evidence="7 8">
    <name type="scientific">Hamadaea flava</name>
    <dbReference type="NCBI Taxonomy" id="1742688"/>
    <lineage>
        <taxon>Bacteria</taxon>
        <taxon>Bacillati</taxon>
        <taxon>Actinomycetota</taxon>
        <taxon>Actinomycetes</taxon>
        <taxon>Micromonosporales</taxon>
        <taxon>Micromonosporaceae</taxon>
        <taxon>Hamadaea</taxon>
    </lineage>
</organism>
<evidence type="ECO:0000256" key="5">
    <source>
        <dbReference type="ARBA" id="ARBA00023136"/>
    </source>
</evidence>
<feature type="transmembrane region" description="Helical" evidence="6">
    <location>
        <begin position="90"/>
        <end position="110"/>
    </location>
</feature>
<comment type="caution">
    <text evidence="7">The sequence shown here is derived from an EMBL/GenBank/DDBJ whole genome shotgun (WGS) entry which is preliminary data.</text>
</comment>
<feature type="transmembrane region" description="Helical" evidence="6">
    <location>
        <begin position="364"/>
        <end position="387"/>
    </location>
</feature>
<evidence type="ECO:0000256" key="3">
    <source>
        <dbReference type="ARBA" id="ARBA00022692"/>
    </source>
</evidence>
<keyword evidence="5 6" id="KW-0472">Membrane</keyword>
<feature type="transmembrane region" description="Helical" evidence="6">
    <location>
        <begin position="116"/>
        <end position="136"/>
    </location>
</feature>
<keyword evidence="8" id="KW-1185">Reference proteome</keyword>
<feature type="transmembrane region" description="Helical" evidence="6">
    <location>
        <begin position="325"/>
        <end position="343"/>
    </location>
</feature>
<evidence type="ECO:0000256" key="1">
    <source>
        <dbReference type="ARBA" id="ARBA00004651"/>
    </source>
</evidence>
<dbReference type="CDD" id="cd06173">
    <property type="entry name" value="MFS_MefA_like"/>
    <property type="match status" value="1"/>
</dbReference>
<feature type="transmembrane region" description="Helical" evidence="6">
    <location>
        <begin position="269"/>
        <end position="289"/>
    </location>
</feature>
<comment type="subcellular location">
    <subcellularLocation>
        <location evidence="1">Cell membrane</location>
        <topology evidence="1">Multi-pass membrane protein</topology>
    </subcellularLocation>
</comment>
<evidence type="ECO:0000313" key="7">
    <source>
        <dbReference type="EMBL" id="MFC4132508.1"/>
    </source>
</evidence>